<dbReference type="InterPro" id="IPR005297">
    <property type="entry name" value="Lipoprotein_repeat"/>
</dbReference>
<dbReference type="Pfam" id="PF03640">
    <property type="entry name" value="Lipoprotein_15"/>
    <property type="match status" value="4"/>
</dbReference>
<reference evidence="1 2" key="1">
    <citation type="submission" date="2022-03" db="EMBL/GenBank/DDBJ databases">
        <title>Pseudonocardia alaer sp. nov., a novel actinomycete isolated from reed forest soil.</title>
        <authorList>
            <person name="Wang L."/>
        </authorList>
    </citation>
    <scope>NUCLEOTIDE SEQUENCE [LARGE SCALE GENOMIC DNA]</scope>
    <source>
        <strain evidence="1 2">Y-16303</strain>
    </source>
</reference>
<name>A0ABS9TSA3_9PSEU</name>
<dbReference type="PANTHER" id="PTHR39335">
    <property type="entry name" value="BLL4220 PROTEIN"/>
    <property type="match status" value="1"/>
</dbReference>
<organism evidence="1 2">
    <name type="scientific">Pseudonocardia alaniniphila</name>
    <dbReference type="NCBI Taxonomy" id="75291"/>
    <lineage>
        <taxon>Bacteria</taxon>
        <taxon>Bacillati</taxon>
        <taxon>Actinomycetota</taxon>
        <taxon>Actinomycetes</taxon>
        <taxon>Pseudonocardiales</taxon>
        <taxon>Pseudonocardiaceae</taxon>
        <taxon>Pseudonocardia</taxon>
    </lineage>
</organism>
<dbReference type="PANTHER" id="PTHR39335:SF1">
    <property type="entry name" value="BLL4220 PROTEIN"/>
    <property type="match status" value="1"/>
</dbReference>
<dbReference type="Proteomes" id="UP001299970">
    <property type="component" value="Unassembled WGS sequence"/>
</dbReference>
<proteinExistence type="predicted"/>
<protein>
    <recommendedName>
        <fullName evidence="3">Lipoprotein with Yx(FWY)xxD motif</fullName>
    </recommendedName>
</protein>
<evidence type="ECO:0000313" key="2">
    <source>
        <dbReference type="Proteomes" id="UP001299970"/>
    </source>
</evidence>
<keyword evidence="2" id="KW-1185">Reference proteome</keyword>
<accession>A0ABS9TSA3</accession>
<dbReference type="RefSeq" id="WP_241041908.1">
    <property type="nucleotide sequence ID" value="NZ_BAAAJF010000069.1"/>
</dbReference>
<evidence type="ECO:0000313" key="1">
    <source>
        <dbReference type="EMBL" id="MCH6171111.1"/>
    </source>
</evidence>
<gene>
    <name evidence="1" type="ORF">MMF94_35875</name>
</gene>
<comment type="caution">
    <text evidence="1">The sequence shown here is derived from an EMBL/GenBank/DDBJ whole genome shotgun (WGS) entry which is preliminary data.</text>
</comment>
<sequence length="360" mass="37725">MSLKRGVTIIVLLVVVAGVFFFARNGSDVAGAPAQPQAAGATSAVQLQLISGTAQQNNASTDTGDFYTGSRTDPPARAWIQLTAATAGPLNPAVVNATGRTVYRFDKDTANPPKSNCDGDCAQKWLPLLVEGSAKVFVEGVDDTLIGSVKRTDGTDQATLNGWPMYLFSGDSKAGDINGQGVDGTWFAIAPDGSKAVLSQTDTDQQSGLTYTPGTAQQNNAAPNTGDFYQGPSNSPAAMKWVQLAAGSAGGLNPIVHNAVGRTMYRFDKDTAKPPKSNCTGACVQTWEPVLVQQGGRIFVDGVATARVGILNREDGTRQVTLGGWPMYYYSGDHNPGDANGQGVDGTWFAISPTGEKIQR</sequence>
<dbReference type="EMBL" id="JAKXMK010000039">
    <property type="protein sequence ID" value="MCH6171111.1"/>
    <property type="molecule type" value="Genomic_DNA"/>
</dbReference>
<evidence type="ECO:0008006" key="3">
    <source>
        <dbReference type="Google" id="ProtNLM"/>
    </source>
</evidence>